<sequence length="273" mass="31545">ENWQKILNKCSLDLIALTIEGIEEDLTELKQEISTTKNRILSTENPKSFIKHSEEIDSILSKHKTDTLNRKLSKFKHDTIDYLDNKVYNWQFHRQRPNVPQGVHLFGRNSPANSDSEQSSVGSANNINFLKPRRPGGGGTRQGEARDAAANHPPRRYPERERRPWRRDNSPMDAQKEEVDIEVNSVDLSKCKNKNSLKHAELRWIYRLDTLFPHGLNEECDFNSFSLGIPFGFLTSGWPSDDWSPSKKIHRILASFLDPHDGRRMLIELLCIF</sequence>
<feature type="region of interest" description="Disordered" evidence="2">
    <location>
        <begin position="101"/>
        <end position="174"/>
    </location>
</feature>
<feature type="compositionally biased region" description="Basic and acidic residues" evidence="2">
    <location>
        <begin position="156"/>
        <end position="174"/>
    </location>
</feature>
<dbReference type="AlphaFoldDB" id="A0AAD1W2B5"/>
<organism evidence="3 4">
    <name type="scientific">Pelobates cultripes</name>
    <name type="common">Western spadefoot toad</name>
    <dbReference type="NCBI Taxonomy" id="61616"/>
    <lineage>
        <taxon>Eukaryota</taxon>
        <taxon>Metazoa</taxon>
        <taxon>Chordata</taxon>
        <taxon>Craniata</taxon>
        <taxon>Vertebrata</taxon>
        <taxon>Euteleostomi</taxon>
        <taxon>Amphibia</taxon>
        <taxon>Batrachia</taxon>
        <taxon>Anura</taxon>
        <taxon>Pelobatoidea</taxon>
        <taxon>Pelobatidae</taxon>
        <taxon>Pelobates</taxon>
    </lineage>
</organism>
<accession>A0AAD1W2B5</accession>
<gene>
    <name evidence="3" type="ORF">PECUL_23A012743</name>
</gene>
<protein>
    <submittedName>
        <fullName evidence="3">Uncharacterized protein</fullName>
    </submittedName>
</protein>
<evidence type="ECO:0000256" key="1">
    <source>
        <dbReference type="SAM" id="Coils"/>
    </source>
</evidence>
<feature type="compositionally biased region" description="Polar residues" evidence="2">
    <location>
        <begin position="110"/>
        <end position="128"/>
    </location>
</feature>
<evidence type="ECO:0000313" key="4">
    <source>
        <dbReference type="Proteomes" id="UP001295444"/>
    </source>
</evidence>
<feature type="coiled-coil region" evidence="1">
    <location>
        <begin position="12"/>
        <end position="39"/>
    </location>
</feature>
<feature type="non-terminal residue" evidence="3">
    <location>
        <position position="1"/>
    </location>
</feature>
<evidence type="ECO:0000256" key="2">
    <source>
        <dbReference type="SAM" id="MobiDB-lite"/>
    </source>
</evidence>
<dbReference type="EMBL" id="OW240915">
    <property type="protein sequence ID" value="CAH2283928.1"/>
    <property type="molecule type" value="Genomic_DNA"/>
</dbReference>
<keyword evidence="1" id="KW-0175">Coiled coil</keyword>
<proteinExistence type="predicted"/>
<dbReference type="Proteomes" id="UP001295444">
    <property type="component" value="Chromosome 04"/>
</dbReference>
<keyword evidence="4" id="KW-1185">Reference proteome</keyword>
<evidence type="ECO:0000313" key="3">
    <source>
        <dbReference type="EMBL" id="CAH2283928.1"/>
    </source>
</evidence>
<name>A0AAD1W2B5_PELCU</name>
<reference evidence="3" key="1">
    <citation type="submission" date="2022-03" db="EMBL/GenBank/DDBJ databases">
        <authorList>
            <person name="Alioto T."/>
            <person name="Alioto T."/>
            <person name="Gomez Garrido J."/>
        </authorList>
    </citation>
    <scope>NUCLEOTIDE SEQUENCE</scope>
</reference>